<dbReference type="InterPro" id="IPR025238">
    <property type="entry name" value="DUF4184"/>
</dbReference>
<dbReference type="AlphaFoldDB" id="A0A641ATV7"/>
<keyword evidence="1" id="KW-1133">Transmembrane helix</keyword>
<feature type="transmembrane region" description="Helical" evidence="1">
    <location>
        <begin position="185"/>
        <end position="204"/>
    </location>
</feature>
<feature type="transmembrane region" description="Helical" evidence="1">
    <location>
        <begin position="97"/>
        <end position="115"/>
    </location>
</feature>
<gene>
    <name evidence="2" type="ORF">ESP62_003685</name>
</gene>
<keyword evidence="3" id="KW-1185">Reference proteome</keyword>
<feature type="transmembrane region" description="Helical" evidence="1">
    <location>
        <begin position="144"/>
        <end position="165"/>
    </location>
</feature>
<evidence type="ECO:0000256" key="1">
    <source>
        <dbReference type="SAM" id="Phobius"/>
    </source>
</evidence>
<feature type="transmembrane region" description="Helical" evidence="1">
    <location>
        <begin position="210"/>
        <end position="234"/>
    </location>
</feature>
<dbReference type="Proteomes" id="UP001515100">
    <property type="component" value="Unassembled WGS sequence"/>
</dbReference>
<comment type="caution">
    <text evidence="2">The sequence shown here is derived from an EMBL/GenBank/DDBJ whole genome shotgun (WGS) entry which is preliminary data.</text>
</comment>
<dbReference type="OrthoDB" id="8481923at2"/>
<dbReference type="Pfam" id="PF13803">
    <property type="entry name" value="DUF4184"/>
    <property type="match status" value="1"/>
</dbReference>
<keyword evidence="1" id="KW-0472">Membrane</keyword>
<sequence>MPLTLSHPAAVLPLRRLGLPASVMVIASMVPDVPLFLGSSAGYSATHAWTGVVTIDLLLTVGVVAVWFVVVRDALVDLAPDAVRLRLPPRARLDRRQLLLLPVAACLGSATHVVWDAFTHPGRWGVRQVGWLQADHAGLAGHQWAQYASGVIGLAIVAGAVLAHLRSAGPPDVDRPARRLPAATLPAVVGLAAAAGVFSALRTAPAALDLLAFNGVVDSLIVLTLGLVVVSLVWNARRP</sequence>
<dbReference type="RefSeq" id="WP_129180647.1">
    <property type="nucleotide sequence ID" value="NZ_JAGIOG010000001.1"/>
</dbReference>
<keyword evidence="1" id="KW-0812">Transmembrane</keyword>
<proteinExistence type="predicted"/>
<feature type="transmembrane region" description="Helical" evidence="1">
    <location>
        <begin position="57"/>
        <end position="76"/>
    </location>
</feature>
<accession>A0A641ATV7</accession>
<organism evidence="2 3">
    <name type="scientific">Aeromicrobium fastidiosum</name>
    <dbReference type="NCBI Taxonomy" id="52699"/>
    <lineage>
        <taxon>Bacteria</taxon>
        <taxon>Bacillati</taxon>
        <taxon>Actinomycetota</taxon>
        <taxon>Actinomycetes</taxon>
        <taxon>Propionibacteriales</taxon>
        <taxon>Nocardioidaceae</taxon>
        <taxon>Aeromicrobium</taxon>
    </lineage>
</organism>
<name>A0A641ATV7_9ACTN</name>
<protein>
    <submittedName>
        <fullName evidence="2">DUF4184 family protein</fullName>
    </submittedName>
</protein>
<evidence type="ECO:0000313" key="3">
    <source>
        <dbReference type="Proteomes" id="UP001515100"/>
    </source>
</evidence>
<reference evidence="2" key="1">
    <citation type="submission" date="2019-09" db="EMBL/GenBank/DDBJ databases">
        <authorList>
            <person name="Li J."/>
        </authorList>
    </citation>
    <scope>NUCLEOTIDE SEQUENCE [LARGE SCALE GENOMIC DNA]</scope>
    <source>
        <strain evidence="2">NRBC 14897</strain>
    </source>
</reference>
<dbReference type="EMBL" id="SDPP02000001">
    <property type="protein sequence ID" value="KAA1380308.1"/>
    <property type="molecule type" value="Genomic_DNA"/>
</dbReference>
<evidence type="ECO:0000313" key="2">
    <source>
        <dbReference type="EMBL" id="KAA1380308.1"/>
    </source>
</evidence>